<accession>A0A5B9D114</accession>
<organism evidence="1 2">
    <name type="scientific">Bartonella krasnovii</name>
    <dbReference type="NCBI Taxonomy" id="2267275"/>
    <lineage>
        <taxon>Bacteria</taxon>
        <taxon>Pseudomonadati</taxon>
        <taxon>Pseudomonadota</taxon>
        <taxon>Alphaproteobacteria</taxon>
        <taxon>Hyphomicrobiales</taxon>
        <taxon>Bartonellaceae</taxon>
        <taxon>Bartonella</taxon>
    </lineage>
</organism>
<evidence type="ECO:0000313" key="2">
    <source>
        <dbReference type="Proteomes" id="UP000321311"/>
    </source>
</evidence>
<dbReference type="AlphaFoldDB" id="A0A5B9D114"/>
<evidence type="ECO:0000313" key="1">
    <source>
        <dbReference type="EMBL" id="QEE12112.1"/>
    </source>
</evidence>
<dbReference type="Proteomes" id="UP000321311">
    <property type="component" value="Chromosome"/>
</dbReference>
<protein>
    <submittedName>
        <fullName evidence="1">Mu-like prophage protein gp36</fullName>
    </submittedName>
</protein>
<dbReference type="KEGG" id="barn:D1092_03660"/>
<dbReference type="InterPro" id="IPR009752">
    <property type="entry name" value="Phage_Mu_GpJ"/>
</dbReference>
<proteinExistence type="predicted"/>
<reference evidence="2" key="1">
    <citation type="submission" date="2019-07" db="EMBL/GenBank/DDBJ databases">
        <title>Bartonella kosoyii sp. nov. and Bartonella krasnovii sp. nov., two novel members of the Bartonella elizabethae complex sensu lato, isolated from black rats and wild desert rodent-fleas.</title>
        <authorList>
            <person name="Gutierrez R."/>
            <person name="Shalit T."/>
            <person name="Markus B."/>
            <person name="Yuan C."/>
            <person name="Nachum-Biala Y."/>
            <person name="Elad D."/>
            <person name="Harrus S."/>
        </authorList>
    </citation>
    <scope>NUCLEOTIDE SEQUENCE [LARGE SCALE GENOMIC DNA]</scope>
    <source>
        <strain evidence="2">OE 1-1</strain>
    </source>
</reference>
<dbReference type="OrthoDB" id="9812088at2"/>
<gene>
    <name evidence="1" type="ORF">D1092_03660</name>
</gene>
<sequence>MAYASKTLIEELWGDDFLKDLCAFDDENSDPVLLDQAIALALNQASGEIDVHLSHRYLVPIAGQPAALGMICVNIAVYNLAIRHTALTTTIEDRYKQAVDLLKRIAEGKAGLGVDEPKIMSEDGPLRDGAFFHAKPRVMGR</sequence>
<dbReference type="RefSeq" id="WP_120122231.1">
    <property type="nucleotide sequence ID" value="NZ_CP031844.2"/>
</dbReference>
<name>A0A5B9D114_9HYPH</name>
<dbReference type="GeneID" id="71061251"/>
<dbReference type="EMBL" id="CP031844">
    <property type="protein sequence ID" value="QEE12112.1"/>
    <property type="molecule type" value="Genomic_DNA"/>
</dbReference>
<dbReference type="Pfam" id="PF07030">
    <property type="entry name" value="Phage_Mu_Gp36"/>
    <property type="match status" value="1"/>
</dbReference>